<dbReference type="PROSITE" id="PS50056">
    <property type="entry name" value="TYR_PHOSPHATASE_2"/>
    <property type="match status" value="2"/>
</dbReference>
<feature type="transmembrane region" description="Helical" evidence="7">
    <location>
        <begin position="358"/>
        <end position="381"/>
    </location>
</feature>
<evidence type="ECO:0000256" key="6">
    <source>
        <dbReference type="SAM" id="MobiDB-lite"/>
    </source>
</evidence>
<dbReference type="Gene3D" id="2.170.300.10">
    <property type="entry name" value="Tie2 ligand-binding domain superfamily"/>
    <property type="match status" value="1"/>
</dbReference>
<dbReference type="GO" id="GO:0008045">
    <property type="term" value="P:motor neuron axon guidance"/>
    <property type="evidence" value="ECO:0007669"/>
    <property type="project" value="TreeGrafter"/>
</dbReference>
<dbReference type="InterPro" id="IPR003595">
    <property type="entry name" value="Tyr_Pase_cat"/>
</dbReference>
<dbReference type="InterPro" id="IPR029021">
    <property type="entry name" value="Prot-tyrosine_phosphatase-like"/>
</dbReference>
<dbReference type="PANTHER" id="PTHR19134">
    <property type="entry name" value="RECEPTOR-TYPE TYROSINE-PROTEIN PHOSPHATASE"/>
    <property type="match status" value="1"/>
</dbReference>
<sequence>MKVVYWICCFVTVSMVIAYDDLSKQKIATQSTTATGPYDLYKAGNAVDRDITTCMRTNPIGTSPQIPEKTVWWKVDLGGVYNIYSVNIVFKSYNDEKSRQQGRFAGFSLYVSKDGQAEFLCYKDGPELPPLNITITCNRSGRYIKFFNERNPKETYPMGYELTAFTELCEVIVYGCYKDGVFGNNCNSPCPGNCKTNSCLILDGSCFECKPGWTGATCNKECDYGSYGVDCKQNCPGQCKNNVTCDHLTGLCDGGCAAGWNGSYCNTTCAVGWFGPYCKNQCSGHCAGSAVCNHVDGRCDGCAAGWYGSHCNTECDECLECNQQTGKCKEGYTTDKDNTTKGIIQPNMDSSESSSGSLVGGIVGAIITILIGVAIVLVLWFRRRSSADSKRDTHTNSTKEMKITMESHIKNGKTRNAKNENVNKSSDNHKNPKKSNPRINANVSVRNINVHIAEMSADDNAGFKDEYNSIERGELYPCSEAKKPENNAKNRYTGMYPYDHSRVILKNSQDGNDYINANYIENTKGKRCYIATQGPKTKTITDFWTMVWQAEVSTIVCLTNLKEGNKNKCVQYWPNTNDKLQAGDITVRHVGEKTYAEHSVRHFKIYHNTKTQNRDVMMYHYTAWADHGVTDPLSLVVFHRQVMRATAQSTGKYTLVHCSAGIGRTGTYIALDVLYREGERTGEVNVPMYVKTMRKDRINMVQTEDQYKVLYLALMEAFSGPPKTMTTEMFISQHQGQNNGNTIGDMTLSTEFEELLALRKEYTQDDFASGRKNISANYTPSVLPVEHYMCSLSNPKGHKSYYNAVHIQTFLERDCVISAQYPLPAYIEDFLRLVRDFNIQMVVFFGPIKDIKSSSTWFPTKNQSKLHGNFTLNHVSSTHTPNITNNKLILQSQGLGDLETTVLECPTWRDGQLTENKRILLDIIKEVKTEKNNQEGQILILSSDGATSCGAFCVVYNTLEQIKVDGEVDIFTIARQLQVRRPEFLSTWAEYQLCYAAVAEYLLKDFVYGN</sequence>
<feature type="compositionally biased region" description="Basic and acidic residues" evidence="6">
    <location>
        <begin position="388"/>
        <end position="409"/>
    </location>
</feature>
<evidence type="ECO:0000256" key="5">
    <source>
        <dbReference type="ARBA" id="ARBA00051722"/>
    </source>
</evidence>
<feature type="domain" description="Tyrosine-protein phosphatase" evidence="9">
    <location>
        <begin position="748"/>
        <end position="1001"/>
    </location>
</feature>
<protein>
    <recommendedName>
        <fullName evidence="2">protein-tyrosine-phosphatase</fullName>
        <ecNumber evidence="2">3.1.3.48</ecNumber>
    </recommendedName>
</protein>
<evidence type="ECO:0000256" key="4">
    <source>
        <dbReference type="ARBA" id="ARBA00022912"/>
    </source>
</evidence>
<dbReference type="SMART" id="SM00404">
    <property type="entry name" value="PTPc_motif"/>
    <property type="match status" value="2"/>
</dbReference>
<dbReference type="AlphaFoldDB" id="A0A8B8BJW1"/>
<feature type="region of interest" description="Disordered" evidence="6">
    <location>
        <begin position="388"/>
        <end position="441"/>
    </location>
</feature>
<dbReference type="InterPro" id="IPR000242">
    <property type="entry name" value="PTP_cat"/>
</dbReference>
<dbReference type="InterPro" id="IPR008979">
    <property type="entry name" value="Galactose-bd-like_sf"/>
</dbReference>
<evidence type="ECO:0000256" key="1">
    <source>
        <dbReference type="ARBA" id="ARBA00009580"/>
    </source>
</evidence>
<dbReference type="GO" id="GO:0004725">
    <property type="term" value="F:protein tyrosine phosphatase activity"/>
    <property type="evidence" value="ECO:0007669"/>
    <property type="project" value="UniProtKB-EC"/>
</dbReference>
<dbReference type="InterPro" id="IPR016130">
    <property type="entry name" value="Tyr_Pase_AS"/>
</dbReference>
<evidence type="ECO:0000256" key="3">
    <source>
        <dbReference type="ARBA" id="ARBA00022801"/>
    </source>
</evidence>
<dbReference type="Gene3D" id="2.60.120.260">
    <property type="entry name" value="Galactose-binding domain-like"/>
    <property type="match status" value="1"/>
</dbReference>
<comment type="similarity">
    <text evidence="1">Belongs to the protein-tyrosine phosphatase family.</text>
</comment>
<dbReference type="FunFam" id="3.90.190.10:FF:000102">
    <property type="entry name" value="Receptor-type tyrosine-protein phosphatase"/>
    <property type="match status" value="1"/>
</dbReference>
<dbReference type="PANTHER" id="PTHR19134:SF562">
    <property type="entry name" value="PROTEIN-TYROSINE-PHOSPHATASE"/>
    <property type="match status" value="1"/>
</dbReference>
<dbReference type="InterPro" id="IPR000387">
    <property type="entry name" value="Tyr_Pase_dom"/>
</dbReference>
<dbReference type="SUPFAM" id="SSF52799">
    <property type="entry name" value="(Phosphotyrosine protein) phosphatases II"/>
    <property type="match status" value="2"/>
</dbReference>
<dbReference type="Gene3D" id="3.90.190.10">
    <property type="entry name" value="Protein tyrosine phosphatase superfamily"/>
    <property type="match status" value="2"/>
</dbReference>
<dbReference type="Proteomes" id="UP000694844">
    <property type="component" value="Chromosome 9"/>
</dbReference>
<keyword evidence="3" id="KW-0378">Hydrolase</keyword>
<feature type="domain" description="Tyrosine specific protein phosphatases" evidence="10">
    <location>
        <begin position="633"/>
        <end position="708"/>
    </location>
</feature>
<evidence type="ECO:0000256" key="8">
    <source>
        <dbReference type="SAM" id="SignalP"/>
    </source>
</evidence>
<comment type="catalytic activity">
    <reaction evidence="5">
        <text>O-phospho-L-tyrosyl-[protein] + H2O = L-tyrosyl-[protein] + phosphate</text>
        <dbReference type="Rhea" id="RHEA:10684"/>
        <dbReference type="Rhea" id="RHEA-COMP:10136"/>
        <dbReference type="Rhea" id="RHEA-COMP:20101"/>
        <dbReference type="ChEBI" id="CHEBI:15377"/>
        <dbReference type="ChEBI" id="CHEBI:43474"/>
        <dbReference type="ChEBI" id="CHEBI:46858"/>
        <dbReference type="ChEBI" id="CHEBI:61978"/>
        <dbReference type="EC" id="3.1.3.48"/>
    </reaction>
</comment>
<dbReference type="KEGG" id="cvn:111111128"/>
<feature type="signal peptide" evidence="8">
    <location>
        <begin position="1"/>
        <end position="18"/>
    </location>
</feature>
<evidence type="ECO:0000313" key="12">
    <source>
        <dbReference type="RefSeq" id="XP_022303637.1"/>
    </source>
</evidence>
<dbReference type="EC" id="3.1.3.48" evidence="2"/>
<dbReference type="SMART" id="SM00194">
    <property type="entry name" value="PTPc"/>
    <property type="match status" value="2"/>
</dbReference>
<dbReference type="PROSITE" id="PS00383">
    <property type="entry name" value="TYR_PHOSPHATASE_1"/>
    <property type="match status" value="1"/>
</dbReference>
<keyword evidence="7" id="KW-0812">Transmembrane</keyword>
<gene>
    <name evidence="12" type="primary">LOC111111128</name>
</gene>
<dbReference type="PROSITE" id="PS50055">
    <property type="entry name" value="TYR_PHOSPHATASE_PTP"/>
    <property type="match status" value="2"/>
</dbReference>
<name>A0A8B8BJW1_CRAVI</name>
<dbReference type="CDD" id="cd00047">
    <property type="entry name" value="PTPc"/>
    <property type="match status" value="2"/>
</dbReference>
<dbReference type="InterPro" id="IPR050348">
    <property type="entry name" value="Protein-Tyr_Phosphatase"/>
</dbReference>
<dbReference type="GeneID" id="111111128"/>
<dbReference type="PRINTS" id="PR00700">
    <property type="entry name" value="PRTYPHPHTASE"/>
</dbReference>
<proteinExistence type="inferred from homology"/>
<keyword evidence="7" id="KW-0472">Membrane</keyword>
<keyword evidence="7" id="KW-1133">Transmembrane helix</keyword>
<feature type="domain" description="Tyrosine specific protein phosphatases" evidence="10">
    <location>
        <begin position="918"/>
        <end position="992"/>
    </location>
</feature>
<reference evidence="12" key="1">
    <citation type="submission" date="2025-08" db="UniProtKB">
        <authorList>
            <consortium name="RefSeq"/>
        </authorList>
    </citation>
    <scope>IDENTIFICATION</scope>
    <source>
        <tissue evidence="12">Whole sample</tissue>
    </source>
</reference>
<accession>A0A8B8BJW1</accession>
<dbReference type="OrthoDB" id="6108687at2759"/>
<evidence type="ECO:0000259" key="10">
    <source>
        <dbReference type="PROSITE" id="PS50056"/>
    </source>
</evidence>
<keyword evidence="8" id="KW-0732">Signal</keyword>
<feature type="domain" description="Tyrosine-protein phosphatase" evidence="9">
    <location>
        <begin position="463"/>
        <end position="717"/>
    </location>
</feature>
<dbReference type="Pfam" id="PF22633">
    <property type="entry name" value="F5_F8_type_C_2"/>
    <property type="match status" value="1"/>
</dbReference>
<dbReference type="RefSeq" id="XP_022303637.1">
    <property type="nucleotide sequence ID" value="XM_022447929.1"/>
</dbReference>
<dbReference type="Pfam" id="PF00102">
    <property type="entry name" value="Y_phosphatase"/>
    <property type="match status" value="2"/>
</dbReference>
<evidence type="ECO:0000256" key="2">
    <source>
        <dbReference type="ARBA" id="ARBA00013064"/>
    </source>
</evidence>
<organism evidence="11 12">
    <name type="scientific">Crassostrea virginica</name>
    <name type="common">Eastern oyster</name>
    <dbReference type="NCBI Taxonomy" id="6565"/>
    <lineage>
        <taxon>Eukaryota</taxon>
        <taxon>Metazoa</taxon>
        <taxon>Spiralia</taxon>
        <taxon>Lophotrochozoa</taxon>
        <taxon>Mollusca</taxon>
        <taxon>Bivalvia</taxon>
        <taxon>Autobranchia</taxon>
        <taxon>Pteriomorphia</taxon>
        <taxon>Ostreida</taxon>
        <taxon>Ostreoidea</taxon>
        <taxon>Ostreidae</taxon>
        <taxon>Crassostrea</taxon>
    </lineage>
</organism>
<keyword evidence="11" id="KW-1185">Reference proteome</keyword>
<evidence type="ECO:0000313" key="11">
    <source>
        <dbReference type="Proteomes" id="UP000694844"/>
    </source>
</evidence>
<dbReference type="SMART" id="SM00181">
    <property type="entry name" value="EGF"/>
    <property type="match status" value="3"/>
</dbReference>
<evidence type="ECO:0000259" key="9">
    <source>
        <dbReference type="PROSITE" id="PS50055"/>
    </source>
</evidence>
<keyword evidence="4" id="KW-0904">Protein phosphatase</keyword>
<dbReference type="InterPro" id="IPR000742">
    <property type="entry name" value="EGF"/>
</dbReference>
<dbReference type="SUPFAM" id="SSF49785">
    <property type="entry name" value="Galactose-binding domain-like"/>
    <property type="match status" value="1"/>
</dbReference>
<evidence type="ECO:0000256" key="7">
    <source>
        <dbReference type="SAM" id="Phobius"/>
    </source>
</evidence>
<feature type="chain" id="PRO_5034057879" description="protein-tyrosine-phosphatase" evidence="8">
    <location>
        <begin position="19"/>
        <end position="1010"/>
    </location>
</feature>